<dbReference type="InterPro" id="IPR022271">
    <property type="entry name" value="Lipocalin_ApoD"/>
</dbReference>
<dbReference type="InterPro" id="IPR047202">
    <property type="entry name" value="Lipocalin_Blc-like_dom"/>
</dbReference>
<feature type="lipid moiety-binding region" description="N-palmitoyl cysteine" evidence="3">
    <location>
        <position position="13"/>
    </location>
</feature>
<feature type="domain" description="Lipocalin/cytosolic fatty-acid binding" evidence="4">
    <location>
        <begin position="30"/>
        <end position="171"/>
    </location>
</feature>
<keyword evidence="2" id="KW-0446">Lipid-binding</keyword>
<dbReference type="SUPFAM" id="SSF50814">
    <property type="entry name" value="Lipocalins"/>
    <property type="match status" value="1"/>
</dbReference>
<comment type="subcellular location">
    <subcellularLocation>
        <location evidence="2">Cell outer membrane</location>
    </subcellularLocation>
</comment>
<comment type="caution">
    <text evidence="5">The sequence shown here is derived from an EMBL/GenBank/DDBJ whole genome shotgun (WGS) entry which is preliminary data.</text>
</comment>
<dbReference type="GO" id="GO:0008289">
    <property type="term" value="F:lipid binding"/>
    <property type="evidence" value="ECO:0007669"/>
    <property type="project" value="UniProtKB-UniRule"/>
</dbReference>
<dbReference type="Proteomes" id="UP000553766">
    <property type="component" value="Unassembled WGS sequence"/>
</dbReference>
<keyword evidence="2 3" id="KW-0449">Lipoprotein</keyword>
<dbReference type="CDD" id="cd19438">
    <property type="entry name" value="lipocalin_Blc-like"/>
    <property type="match status" value="1"/>
</dbReference>
<feature type="lipid moiety-binding region" description="S-diacylglycerol cysteine" evidence="3">
    <location>
        <position position="13"/>
    </location>
</feature>
<dbReference type="InterPro" id="IPR012674">
    <property type="entry name" value="Calycin"/>
</dbReference>
<dbReference type="InterPro" id="IPR000566">
    <property type="entry name" value="Lipocln_cytosolic_FA-bd_dom"/>
</dbReference>
<dbReference type="Gene3D" id="2.40.128.20">
    <property type="match status" value="1"/>
</dbReference>
<keyword evidence="3" id="KW-0564">Palmitate</keyword>
<organism evidence="5 6">
    <name type="scientific">Rubricella aquisinus</name>
    <dbReference type="NCBI Taxonomy" id="2028108"/>
    <lineage>
        <taxon>Bacteria</taxon>
        <taxon>Pseudomonadati</taxon>
        <taxon>Pseudomonadota</taxon>
        <taxon>Alphaproteobacteria</taxon>
        <taxon>Rhodobacterales</taxon>
        <taxon>Paracoccaceae</taxon>
        <taxon>Rubricella</taxon>
    </lineage>
</organism>
<evidence type="ECO:0000256" key="2">
    <source>
        <dbReference type="PIRNR" id="PIRNR036893"/>
    </source>
</evidence>
<protein>
    <recommendedName>
        <fullName evidence="2">Outer membrane lipoprotein Blc</fullName>
    </recommendedName>
</protein>
<dbReference type="AlphaFoldDB" id="A0A840WI20"/>
<proteinExistence type="inferred from homology"/>
<comment type="similarity">
    <text evidence="1 2">Belongs to the calycin superfamily. Lipocalin family.</text>
</comment>
<name>A0A840WI20_9RHOB</name>
<sequence length="172" mass="18824">MILILPLLLMAACGDVQRDRSVPMTTVEEVDLNRYAGRWYEIARYPNFFERGCVAATADYTLREDGKVDVTNACRKETLDGPISSADGIARVAGPGQLEVTFTPWLPGVWGDYWVLGLTPDYTVAVIGAPAGTTGWILARTPQITAEQRAAAEAVFIANGYRLDALEYPPQQ</sequence>
<dbReference type="GO" id="GO:0006950">
    <property type="term" value="P:response to stress"/>
    <property type="evidence" value="ECO:0007669"/>
    <property type="project" value="UniProtKB-ARBA"/>
</dbReference>
<evidence type="ECO:0000313" key="6">
    <source>
        <dbReference type="Proteomes" id="UP000553766"/>
    </source>
</evidence>
<keyword evidence="6" id="KW-1185">Reference proteome</keyword>
<dbReference type="PANTHER" id="PTHR10612:SF34">
    <property type="entry name" value="APOLIPOPROTEIN D"/>
    <property type="match status" value="1"/>
</dbReference>
<comment type="function">
    <text evidence="2">Involved in the storage or transport of lipids necessary for membrane maintenance under stressful conditions. Displays a binding preference for lysophospholipids.</text>
</comment>
<keyword evidence="2" id="KW-0998">Cell outer membrane</keyword>
<dbReference type="PRINTS" id="PR01171">
    <property type="entry name" value="BCTLIPOCALIN"/>
</dbReference>
<dbReference type="RefSeq" id="WP_246413493.1">
    <property type="nucleotide sequence ID" value="NZ_JACIJS010000001.1"/>
</dbReference>
<dbReference type="Pfam" id="PF08212">
    <property type="entry name" value="Lipocalin_2"/>
    <property type="match status" value="1"/>
</dbReference>
<evidence type="ECO:0000256" key="3">
    <source>
        <dbReference type="PIRSR" id="PIRSR036893-52"/>
    </source>
</evidence>
<dbReference type="InterPro" id="IPR002446">
    <property type="entry name" value="Lipocalin_bac"/>
</dbReference>
<comment type="subunit">
    <text evidence="2">Homodimer.</text>
</comment>
<dbReference type="InterPro" id="IPR022272">
    <property type="entry name" value="Lipocalin_CS"/>
</dbReference>
<dbReference type="PANTHER" id="PTHR10612">
    <property type="entry name" value="APOLIPOPROTEIN D"/>
    <property type="match status" value="1"/>
</dbReference>
<dbReference type="EMBL" id="JACIJS010000001">
    <property type="protein sequence ID" value="MBB5514121.1"/>
    <property type="molecule type" value="Genomic_DNA"/>
</dbReference>
<reference evidence="5 6" key="1">
    <citation type="submission" date="2020-08" db="EMBL/GenBank/DDBJ databases">
        <title>Genomic Encyclopedia of Type Strains, Phase IV (KMG-IV): sequencing the most valuable type-strain genomes for metagenomic binning, comparative biology and taxonomic classification.</title>
        <authorList>
            <person name="Goeker M."/>
        </authorList>
    </citation>
    <scope>NUCLEOTIDE SEQUENCE [LARGE SCALE GENOMIC DNA]</scope>
    <source>
        <strain evidence="5 6">DSM 103377</strain>
    </source>
</reference>
<evidence type="ECO:0000256" key="1">
    <source>
        <dbReference type="ARBA" id="ARBA00006889"/>
    </source>
</evidence>
<dbReference type="GO" id="GO:0009279">
    <property type="term" value="C:cell outer membrane"/>
    <property type="evidence" value="ECO:0007669"/>
    <property type="project" value="UniProtKB-SubCell"/>
</dbReference>
<dbReference type="PIRSF" id="PIRSF036893">
    <property type="entry name" value="Lipocalin_ApoD"/>
    <property type="match status" value="1"/>
</dbReference>
<gene>
    <name evidence="5" type="ORF">FHS89_000119</name>
</gene>
<dbReference type="PROSITE" id="PS00213">
    <property type="entry name" value="LIPOCALIN"/>
    <property type="match status" value="1"/>
</dbReference>
<keyword evidence="2" id="KW-0472">Membrane</keyword>
<evidence type="ECO:0000313" key="5">
    <source>
        <dbReference type="EMBL" id="MBB5514121.1"/>
    </source>
</evidence>
<accession>A0A840WI20</accession>
<evidence type="ECO:0000259" key="4">
    <source>
        <dbReference type="Pfam" id="PF08212"/>
    </source>
</evidence>